<reference evidence="5" key="1">
    <citation type="journal article" date="2017" name="Nature">
        <title>Asgard archaea illuminate the origin of eukaryotic cellular complexity.</title>
        <authorList>
            <person name="Zaremba-Niedzwiedzka K."/>
            <person name="Caceres E.F."/>
            <person name="Saw J.H."/>
            <person name="Backstrom D."/>
            <person name="Juzokaite L."/>
            <person name="Vancaester E."/>
            <person name="Seitz K.W."/>
            <person name="Anantharaman K."/>
            <person name="Starnawski P."/>
            <person name="Kjeldsen K.U."/>
            <person name="Scott M.B."/>
            <person name="Nunoura T."/>
            <person name="Banfield J.F."/>
            <person name="Schramm A."/>
            <person name="Baker B.J."/>
            <person name="Spang A."/>
            <person name="Ettema T.J.G."/>
        </authorList>
    </citation>
    <scope>NUCLEOTIDE SEQUENCE</scope>
    <source>
        <strain evidence="5">LCB_4</strain>
    </source>
</reference>
<evidence type="ECO:0000313" key="5">
    <source>
        <dbReference type="EMBL" id="WEU40557.1"/>
    </source>
</evidence>
<keyword evidence="3" id="KW-0808">Transferase</keyword>
<dbReference type="Proteomes" id="UP000186851">
    <property type="component" value="Chromosome"/>
</dbReference>
<dbReference type="GO" id="GO:0030488">
    <property type="term" value="P:tRNA methylation"/>
    <property type="evidence" value="ECO:0007669"/>
    <property type="project" value="TreeGrafter"/>
</dbReference>
<reference evidence="5" key="2">
    <citation type="journal article" date="2022" name="Nat. Microbiol.">
        <title>A closed Candidatus Odinarchaeum chromosome exposes Asgard archaeal viruses.</title>
        <authorList>
            <person name="Tamarit D."/>
            <person name="Caceres E.F."/>
            <person name="Krupovic M."/>
            <person name="Nijland R."/>
            <person name="Eme L."/>
            <person name="Robinson N.P."/>
            <person name="Ettema T.J.G."/>
        </authorList>
    </citation>
    <scope>NUCLEOTIDE SEQUENCE</scope>
    <source>
        <strain evidence="5">LCB_4</strain>
    </source>
</reference>
<dbReference type="GO" id="GO:0008175">
    <property type="term" value="F:tRNA methyltransferase activity"/>
    <property type="evidence" value="ECO:0007669"/>
    <property type="project" value="InterPro"/>
</dbReference>
<dbReference type="Gene3D" id="3.40.1280.10">
    <property type="match status" value="1"/>
</dbReference>
<dbReference type="PANTHER" id="PTHR40703">
    <property type="entry name" value="TRNA (PSEUDOURIDINE(54)-N(1))-METHYLTRANSFERASE"/>
    <property type="match status" value="1"/>
</dbReference>
<dbReference type="GO" id="GO:0008757">
    <property type="term" value="F:S-adenosylmethionine-dependent methyltransferase activity"/>
    <property type="evidence" value="ECO:0007669"/>
    <property type="project" value="TreeGrafter"/>
</dbReference>
<evidence type="ECO:0000313" key="6">
    <source>
        <dbReference type="Proteomes" id="UP000186851"/>
    </source>
</evidence>
<evidence type="ECO:0000256" key="1">
    <source>
        <dbReference type="ARBA" id="ARBA00022490"/>
    </source>
</evidence>
<dbReference type="InterPro" id="IPR029026">
    <property type="entry name" value="tRNA_m1G_MTases_N"/>
</dbReference>
<organism evidence="5 6">
    <name type="scientific">Odinarchaeota yellowstonii (strain LCB_4)</name>
    <dbReference type="NCBI Taxonomy" id="1841599"/>
    <lineage>
        <taxon>Archaea</taxon>
        <taxon>Promethearchaeati</taxon>
        <taxon>Candidatus Odinarchaeota</taxon>
        <taxon>Candidatus Odinarchaeia</taxon>
        <taxon>Candidatus Odinarchaeales</taxon>
        <taxon>Candidatus Odinarchaeaceae</taxon>
        <taxon>Candidatus Odinarchaeum</taxon>
    </lineage>
</organism>
<dbReference type="Pfam" id="PF04013">
    <property type="entry name" value="Methyltrn_RNA_2"/>
    <property type="match status" value="1"/>
</dbReference>
<accession>A0AAF0ICI1</accession>
<keyword evidence="1" id="KW-0963">Cytoplasm</keyword>
<dbReference type="EMBL" id="CP091871">
    <property type="protein sequence ID" value="WEU40557.1"/>
    <property type="molecule type" value="Genomic_DNA"/>
</dbReference>
<protein>
    <submittedName>
        <fullName evidence="5">Uncharacterized protein</fullName>
    </submittedName>
</protein>
<evidence type="ECO:0000256" key="2">
    <source>
        <dbReference type="ARBA" id="ARBA00022603"/>
    </source>
</evidence>
<keyword evidence="2" id="KW-0489">Methyltransferase</keyword>
<dbReference type="SUPFAM" id="SSF75217">
    <property type="entry name" value="alpha/beta knot"/>
    <property type="match status" value="1"/>
</dbReference>
<gene>
    <name evidence="5" type="ORF">OdinLCB4_001100</name>
</gene>
<dbReference type="InterPro" id="IPR029028">
    <property type="entry name" value="Alpha/beta_knot_MTases"/>
</dbReference>
<name>A0AAF0ICI1_ODILC</name>
<keyword evidence="4" id="KW-0949">S-adenosyl-L-methionine</keyword>
<dbReference type="InterPro" id="IPR007158">
    <property type="entry name" value="TrmY"/>
</dbReference>
<dbReference type="KEGG" id="oyw:OdinLCB4_001100"/>
<sequence>MLTLIIVFNRITPPDFNIKNIPGTGNRIDVILRSILAVLNSNYYAYLKPQIVIVFEKYFSRAKTLFITPSSNLNIENEFSAALLFKKLLKTGFEPSGLPENIVVESLSFIEVIQSLKPIKKLYYMHRAGQPLSNNLLQNGNAGFILGDSEGLTENQEFFLETLGVGKLSLGPVEYLTSQCISLLQYYFCKNVLNIKN</sequence>
<proteinExistence type="predicted"/>
<dbReference type="AlphaFoldDB" id="A0AAF0ICI1"/>
<evidence type="ECO:0000256" key="4">
    <source>
        <dbReference type="ARBA" id="ARBA00022691"/>
    </source>
</evidence>
<dbReference type="PANTHER" id="PTHR40703:SF1">
    <property type="entry name" value="TRNA (PSEUDOURIDINE(54)-N(1))-METHYLTRANSFERASE"/>
    <property type="match status" value="1"/>
</dbReference>
<evidence type="ECO:0000256" key="3">
    <source>
        <dbReference type="ARBA" id="ARBA00022679"/>
    </source>
</evidence>